<feature type="region of interest" description="Disordered" evidence="1">
    <location>
        <begin position="1"/>
        <end position="20"/>
    </location>
</feature>
<sequence>MKQNKDLKKQKEEEEYKFNEEDEIEEYEIFEDDPEVWFDYLSEDLAAAYHILQDWYQSQGLPILDRCTFSDFVDFCYKFSSGRKPIC</sequence>
<proteinExistence type="predicted"/>
<dbReference type="EMBL" id="JX997183">
    <property type="protein sequence ID" value="AGE58731.1"/>
    <property type="molecule type" value="Genomic_DNA"/>
</dbReference>
<dbReference type="RefSeq" id="YP_009665376.1">
    <property type="nucleotide sequence ID" value="NC_043235.1"/>
</dbReference>
<protein>
    <submittedName>
        <fullName evidence="2">Uncharacterized protein</fullName>
    </submittedName>
</protein>
<organism evidence="2">
    <name type="scientific">Paramecium bursaria Chlorella virus NYs1</name>
    <dbReference type="NCBI Taxonomy" id="83442"/>
    <lineage>
        <taxon>Viruses</taxon>
        <taxon>Varidnaviria</taxon>
        <taxon>Bamfordvirae</taxon>
        <taxon>Nucleocytoviricota</taxon>
        <taxon>Megaviricetes</taxon>
        <taxon>Algavirales</taxon>
        <taxon>Phycodnaviridae</taxon>
        <taxon>Chlorovirus</taxon>
        <taxon>Chlorovirus newyorkense</taxon>
    </lineage>
</organism>
<evidence type="ECO:0000313" key="2">
    <source>
        <dbReference type="EMBL" id="AGE58731.1"/>
    </source>
</evidence>
<accession>M1I8X7</accession>
<feature type="compositionally biased region" description="Basic and acidic residues" evidence="1">
    <location>
        <begin position="1"/>
        <end position="19"/>
    </location>
</feature>
<name>M1I8X7_9PHYC</name>
<evidence type="ECO:0000256" key="1">
    <source>
        <dbReference type="SAM" id="MobiDB-lite"/>
    </source>
</evidence>
<reference evidence="2" key="1">
    <citation type="submission" date="2012-10" db="EMBL/GenBank/DDBJ databases">
        <title>Towards defining the chloroviruses: a genomic journey through a genus of large DNA viruses.</title>
        <authorList>
            <person name="Jeanniard A."/>
            <person name="Dunigan D.D."/>
            <person name="Gurnon J.R."/>
            <person name="Agarkova I."/>
            <person name="Kang M."/>
            <person name="Vitek J."/>
            <person name="Duncan G."/>
            <person name="McClung O.W."/>
            <person name="Larsen M."/>
            <person name="Claverie J.-M."/>
            <person name="Van Etten J.L."/>
            <person name="Blanc G."/>
        </authorList>
    </citation>
    <scope>NUCLEOTIDE SEQUENCE</scope>
</reference>
<gene>
    <name evidence="2" type="primary">NYs-1_438L</name>
    <name evidence="2" type="ORF">PBCVNYs1_438L</name>
</gene>
<dbReference type="KEGG" id="vg:40525595"/>
<dbReference type="GeneID" id="40525595"/>